<protein>
    <recommendedName>
        <fullName evidence="11">C2H2-type domain-containing protein</fullName>
    </recommendedName>
</protein>
<evidence type="ECO:0000256" key="1">
    <source>
        <dbReference type="ARBA" id="ARBA00004123"/>
    </source>
</evidence>
<feature type="domain" description="C2H2-type" evidence="11">
    <location>
        <begin position="46"/>
        <end position="75"/>
    </location>
</feature>
<evidence type="ECO:0000256" key="4">
    <source>
        <dbReference type="ARBA" id="ARBA00022737"/>
    </source>
</evidence>
<feature type="region of interest" description="Disordered" evidence="10">
    <location>
        <begin position="553"/>
        <end position="590"/>
    </location>
</feature>
<dbReference type="Proteomes" id="UP001342314">
    <property type="component" value="Unassembled WGS sequence"/>
</dbReference>
<feature type="compositionally biased region" description="Basic and acidic residues" evidence="10">
    <location>
        <begin position="851"/>
        <end position="868"/>
    </location>
</feature>
<dbReference type="AlphaFoldDB" id="A0AAV5GJP4"/>
<feature type="domain" description="C2H2-type" evidence="11">
    <location>
        <begin position="76"/>
        <end position="103"/>
    </location>
</feature>
<evidence type="ECO:0000256" key="10">
    <source>
        <dbReference type="SAM" id="MobiDB-lite"/>
    </source>
</evidence>
<feature type="compositionally biased region" description="Acidic residues" evidence="10">
    <location>
        <begin position="869"/>
        <end position="905"/>
    </location>
</feature>
<feature type="region of interest" description="Disordered" evidence="10">
    <location>
        <begin position="265"/>
        <end position="395"/>
    </location>
</feature>
<comment type="subcellular location">
    <subcellularLocation>
        <location evidence="1">Nucleus</location>
    </subcellularLocation>
</comment>
<reference evidence="12 13" key="1">
    <citation type="submission" date="2021-12" db="EMBL/GenBank/DDBJ databases">
        <title>High titer production of polyol ester of fatty acids by Rhodotorula paludigena BS15 towards product separation-free biomass refinery.</title>
        <authorList>
            <person name="Mano J."/>
            <person name="Ono H."/>
            <person name="Tanaka T."/>
            <person name="Naito K."/>
            <person name="Sushida H."/>
            <person name="Ike M."/>
            <person name="Tokuyasu K."/>
            <person name="Kitaoka M."/>
        </authorList>
    </citation>
    <scope>NUCLEOTIDE SEQUENCE [LARGE SCALE GENOMIC DNA]</scope>
    <source>
        <strain evidence="12 13">BS15</strain>
    </source>
</reference>
<feature type="region of interest" description="Disordered" evidence="10">
    <location>
        <begin position="806"/>
        <end position="907"/>
    </location>
</feature>
<keyword evidence="4" id="KW-0677">Repeat</keyword>
<sequence length="996" mass="105283">MPKKEENEDNICHWEECLVQFDTAEALFNHVCSQHIGRKSAGTLSLECKWTGCHAKASKRDHLTSHCRVHIALKPHVCSICTKAFKRPQDLKKHEKIHTEEHQAQHRTNKTILPPGQHVDPAKAAAAAAAAAAAGQPQQPQVPPQMAYPFNFPPMSSYPYPVFGQPGQPGVQAPHFSAPMDQLAYMIALQQQLNAQAQVAAQGGVAMPPNMPGGLQGLPAAYAMQLGQLGQFGQQALQFLPPGANGVFPYGNPLAFSAATSAPAQFAPSATPAPTHVQQQTSGAPGMTATPPGTTSSPPQAGSLYPSLPHSLYTPTAPQYAPTQQPQPSTYSQPQPPVIPGQVKQEDLPSPAHSARSHHSHYSSSLSPNNVPALSPPSSLTPDNSFSPSPQPEGLDAAHHRVAYSGNQVAGKKRGFEEATGQFLGALTNKRFQDADSAAAHLDSLSSFLLTPELSAHALSPPGGSGEDAASSNGSDYGSQHTAFATEDVDSINQLLLSLNQSLDTDLAASAASLGDMQSALGIDLGAAPSDINGSHGRPIAPLPSSSTIPSYPAFSSSGASTPSSVNSLYPSLPSSLTRAPSNSTSGYPTLPGSLSMPMYGMPASLPLQDQLRLTKSVPAPTIANDYRPTQYQQIGRLQRAAPSAVRSIEEQVEQELFDADMEVDDDVKDAAAALLMGKGIQAPTFRSTSAPSAAKPKLPSLATAMRSNSTGAADLRLAPIQTASPPAMGSRLPPIRDLLAMRTSDSRSDALESPTSPVASTSRATSPLAPSSTSLYPSLASIAPASASRPVSAGGVERLTHRVHKLRLPSTAEHSSGETTPTAAVRESDADLSASSDEEDEDHPSHFKKSRVESPEPLVLDKVKREDADEDEEIDELASSNDEDDAAPPKDELDEEEEDDDDDDVKPVLSAAELAAAQRARDEHDARVKLVQRRKAVIAYLVMYVNHRYRADLARKSMQHVRKAIKKPSSSLAAAAHALKEEAARETKIEAQASA</sequence>
<keyword evidence="5 9" id="KW-0863">Zinc-finger</keyword>
<evidence type="ECO:0000259" key="11">
    <source>
        <dbReference type="PROSITE" id="PS50157"/>
    </source>
</evidence>
<feature type="compositionally biased region" description="Low complexity" evidence="10">
    <location>
        <begin position="281"/>
        <end position="303"/>
    </location>
</feature>
<dbReference type="PROSITE" id="PS50157">
    <property type="entry name" value="ZINC_FINGER_C2H2_2"/>
    <property type="match status" value="2"/>
</dbReference>
<dbReference type="EMBL" id="BQKY01000005">
    <property type="protein sequence ID" value="GJN89715.1"/>
    <property type="molecule type" value="Genomic_DNA"/>
</dbReference>
<dbReference type="SUPFAM" id="SSF57667">
    <property type="entry name" value="beta-beta-alpha zinc fingers"/>
    <property type="match status" value="2"/>
</dbReference>
<feature type="compositionally biased region" description="Polar residues" evidence="10">
    <location>
        <begin position="754"/>
        <end position="773"/>
    </location>
</feature>
<evidence type="ECO:0000313" key="13">
    <source>
        <dbReference type="Proteomes" id="UP001342314"/>
    </source>
</evidence>
<evidence type="ECO:0000256" key="8">
    <source>
        <dbReference type="ARBA" id="ARBA00038089"/>
    </source>
</evidence>
<feature type="compositionally biased region" description="Polar residues" evidence="10">
    <location>
        <begin position="569"/>
        <end position="588"/>
    </location>
</feature>
<dbReference type="Gene3D" id="3.30.160.60">
    <property type="entry name" value="Classic Zinc Finger"/>
    <property type="match status" value="2"/>
</dbReference>
<keyword evidence="3" id="KW-0479">Metal-binding</keyword>
<dbReference type="GO" id="GO:0005634">
    <property type="term" value="C:nucleus"/>
    <property type="evidence" value="ECO:0007669"/>
    <property type="project" value="UniProtKB-SubCell"/>
</dbReference>
<feature type="compositionally biased region" description="Polar residues" evidence="10">
    <location>
        <begin position="470"/>
        <end position="480"/>
    </location>
</feature>
<dbReference type="InterPro" id="IPR013087">
    <property type="entry name" value="Znf_C2H2_type"/>
</dbReference>
<organism evidence="12 13">
    <name type="scientific">Rhodotorula paludigena</name>
    <dbReference type="NCBI Taxonomy" id="86838"/>
    <lineage>
        <taxon>Eukaryota</taxon>
        <taxon>Fungi</taxon>
        <taxon>Dikarya</taxon>
        <taxon>Basidiomycota</taxon>
        <taxon>Pucciniomycotina</taxon>
        <taxon>Microbotryomycetes</taxon>
        <taxon>Sporidiobolales</taxon>
        <taxon>Sporidiobolaceae</taxon>
        <taxon>Rhodotorula</taxon>
    </lineage>
</organism>
<feature type="compositionally biased region" description="Low complexity" evidence="10">
    <location>
        <begin position="314"/>
        <end position="333"/>
    </location>
</feature>
<dbReference type="PROSITE" id="PS00028">
    <property type="entry name" value="ZINC_FINGER_C2H2_1"/>
    <property type="match status" value="2"/>
</dbReference>
<dbReference type="PANTHER" id="PTHR47257:SF1">
    <property type="entry name" value="PH-RESPONSE TRANSCRIPTION FACTOR PACC_RIM101"/>
    <property type="match status" value="1"/>
</dbReference>
<keyword evidence="6" id="KW-0862">Zinc</keyword>
<accession>A0AAV5GJP4</accession>
<feature type="region of interest" description="Disordered" evidence="10">
    <location>
        <begin position="745"/>
        <end position="773"/>
    </location>
</feature>
<proteinExistence type="inferred from homology"/>
<comment type="similarity">
    <text evidence="8">Belongs to the pacC/RIM101 family.</text>
</comment>
<keyword evidence="13" id="KW-1185">Reference proteome</keyword>
<dbReference type="InterPro" id="IPR050806">
    <property type="entry name" value="pacC/RIM101"/>
</dbReference>
<feature type="region of interest" description="Disordered" evidence="10">
    <location>
        <begin position="458"/>
        <end position="480"/>
    </location>
</feature>
<keyword evidence="7" id="KW-0539">Nucleus</keyword>
<feature type="compositionally biased region" description="Polar residues" evidence="10">
    <location>
        <begin position="368"/>
        <end position="388"/>
    </location>
</feature>
<evidence type="ECO:0000256" key="2">
    <source>
        <dbReference type="ARBA" id="ARBA00022491"/>
    </source>
</evidence>
<evidence type="ECO:0000313" key="12">
    <source>
        <dbReference type="EMBL" id="GJN89715.1"/>
    </source>
</evidence>
<feature type="compositionally biased region" description="Polar residues" evidence="10">
    <location>
        <begin position="813"/>
        <end position="823"/>
    </location>
</feature>
<dbReference type="GO" id="GO:0008270">
    <property type="term" value="F:zinc ion binding"/>
    <property type="evidence" value="ECO:0007669"/>
    <property type="project" value="UniProtKB-KW"/>
</dbReference>
<name>A0AAV5GJP4_9BASI</name>
<evidence type="ECO:0000256" key="7">
    <source>
        <dbReference type="ARBA" id="ARBA00023242"/>
    </source>
</evidence>
<evidence type="ECO:0000256" key="5">
    <source>
        <dbReference type="ARBA" id="ARBA00022771"/>
    </source>
</evidence>
<evidence type="ECO:0000256" key="6">
    <source>
        <dbReference type="ARBA" id="ARBA00022833"/>
    </source>
</evidence>
<keyword evidence="2" id="KW-0678">Repressor</keyword>
<comment type="caution">
    <text evidence="12">The sequence shown here is derived from an EMBL/GenBank/DDBJ whole genome shotgun (WGS) entry which is preliminary data.</text>
</comment>
<dbReference type="PANTHER" id="PTHR47257">
    <property type="entry name" value="PH-RESPONSE TRANSCRIPTION FACTOR PACC/RIM101"/>
    <property type="match status" value="1"/>
</dbReference>
<gene>
    <name evidence="12" type="ORF">Rhopal_002702-T1</name>
</gene>
<dbReference type="SMART" id="SM00355">
    <property type="entry name" value="ZnF_C2H2"/>
    <property type="match status" value="3"/>
</dbReference>
<evidence type="ECO:0000256" key="9">
    <source>
        <dbReference type="PROSITE-ProRule" id="PRU00042"/>
    </source>
</evidence>
<evidence type="ECO:0000256" key="3">
    <source>
        <dbReference type="ARBA" id="ARBA00022723"/>
    </source>
</evidence>
<dbReference type="InterPro" id="IPR036236">
    <property type="entry name" value="Znf_C2H2_sf"/>
</dbReference>
<dbReference type="GO" id="GO:0045944">
    <property type="term" value="P:positive regulation of transcription by RNA polymerase II"/>
    <property type="evidence" value="ECO:0007669"/>
    <property type="project" value="TreeGrafter"/>
</dbReference>
<dbReference type="FunFam" id="3.30.160.60:FF:002343">
    <property type="entry name" value="Zinc finger protein 33A"/>
    <property type="match status" value="1"/>
</dbReference>
<feature type="compositionally biased region" description="Low complexity" evidence="10">
    <location>
        <begin position="556"/>
        <end position="568"/>
    </location>
</feature>